<dbReference type="EMBL" id="QFWT01000009">
    <property type="protein sequence ID" value="PWI32375.1"/>
    <property type="molecule type" value="Genomic_DNA"/>
</dbReference>
<sequence length="271" mass="30734">MTNNNSLSVRITEHYSSLSDGNRRIADFLQVNPDKILMLSTSEIAEACQVSKTSVSRFIRKLGYEDHVALRSEMMSERDKGNPVITGELHDTGFSKDAVALEKLWSQLAEGNTDQLIKKLATAKRIKIIGYRNSYPLAMHFRQQLAQCRKHVELLPLPGQTIGEDLASISEDDFVILFGIRRRVANFKQIVEFLKPYDCLLITDQSGQKYASDVNQVFVCYMNNELPLDSYAVPMSLIAYFVNETFLLLKEHASNLSQTISSNYRQLGELE</sequence>
<name>A0A2U3B6N2_9VIBR</name>
<dbReference type="InterPro" id="IPR046348">
    <property type="entry name" value="SIS_dom_sf"/>
</dbReference>
<comment type="caution">
    <text evidence="2">The sequence shown here is derived from an EMBL/GenBank/DDBJ whole genome shotgun (WGS) entry which is preliminary data.</text>
</comment>
<dbReference type="Pfam" id="PF01418">
    <property type="entry name" value="HTH_6"/>
    <property type="match status" value="1"/>
</dbReference>
<feature type="domain" description="HTH rpiR-type" evidence="1">
    <location>
        <begin position="5"/>
        <end position="81"/>
    </location>
</feature>
<evidence type="ECO:0000313" key="2">
    <source>
        <dbReference type="EMBL" id="PWI32375.1"/>
    </source>
</evidence>
<dbReference type="SUPFAM" id="SSF53697">
    <property type="entry name" value="SIS domain"/>
    <property type="match status" value="1"/>
</dbReference>
<dbReference type="Gene3D" id="1.10.10.10">
    <property type="entry name" value="Winged helix-like DNA-binding domain superfamily/Winged helix DNA-binding domain"/>
    <property type="match status" value="1"/>
</dbReference>
<dbReference type="InterPro" id="IPR047640">
    <property type="entry name" value="RpiR-like"/>
</dbReference>
<gene>
    <name evidence="2" type="ORF">DI392_15005</name>
</gene>
<dbReference type="GO" id="GO:1901135">
    <property type="term" value="P:carbohydrate derivative metabolic process"/>
    <property type="evidence" value="ECO:0007669"/>
    <property type="project" value="InterPro"/>
</dbReference>
<dbReference type="GO" id="GO:0097367">
    <property type="term" value="F:carbohydrate derivative binding"/>
    <property type="evidence" value="ECO:0007669"/>
    <property type="project" value="InterPro"/>
</dbReference>
<dbReference type="GO" id="GO:0003700">
    <property type="term" value="F:DNA-binding transcription factor activity"/>
    <property type="evidence" value="ECO:0007669"/>
    <property type="project" value="InterPro"/>
</dbReference>
<dbReference type="PANTHER" id="PTHR30514:SF18">
    <property type="entry name" value="RPIR-FAMILY TRANSCRIPTIONAL REGULATOR"/>
    <property type="match status" value="1"/>
</dbReference>
<evidence type="ECO:0000313" key="3">
    <source>
        <dbReference type="Proteomes" id="UP000245362"/>
    </source>
</evidence>
<evidence type="ECO:0000259" key="1">
    <source>
        <dbReference type="PROSITE" id="PS51071"/>
    </source>
</evidence>
<dbReference type="InterPro" id="IPR000281">
    <property type="entry name" value="HTH_RpiR"/>
</dbReference>
<dbReference type="SUPFAM" id="SSF46689">
    <property type="entry name" value="Homeodomain-like"/>
    <property type="match status" value="1"/>
</dbReference>
<keyword evidence="3" id="KW-1185">Reference proteome</keyword>
<dbReference type="Proteomes" id="UP000245362">
    <property type="component" value="Unassembled WGS sequence"/>
</dbReference>
<protein>
    <submittedName>
        <fullName evidence="2">MurR/RpiR family transcriptional regulator</fullName>
    </submittedName>
</protein>
<reference evidence="2 3" key="1">
    <citation type="submission" date="2018-05" db="EMBL/GenBank/DDBJ databases">
        <title>Vibrio limimaris sp. nov., isolated from marine sediment.</title>
        <authorList>
            <person name="Li C.-M."/>
        </authorList>
    </citation>
    <scope>NUCLEOTIDE SEQUENCE [LARGE SCALE GENOMIC DNA]</scope>
    <source>
        <strain evidence="2 3">E4404</strain>
    </source>
</reference>
<dbReference type="InterPro" id="IPR036388">
    <property type="entry name" value="WH-like_DNA-bd_sf"/>
</dbReference>
<dbReference type="RefSeq" id="WP_109320515.1">
    <property type="nucleotide sequence ID" value="NZ_QFWT01000009.1"/>
</dbReference>
<accession>A0A2U3B6N2</accession>
<dbReference type="PROSITE" id="PS51071">
    <property type="entry name" value="HTH_RPIR"/>
    <property type="match status" value="1"/>
</dbReference>
<dbReference type="Pfam" id="PF01380">
    <property type="entry name" value="SIS"/>
    <property type="match status" value="1"/>
</dbReference>
<organism evidence="2 3">
    <name type="scientific">Vibrio albus</name>
    <dbReference type="NCBI Taxonomy" id="2200953"/>
    <lineage>
        <taxon>Bacteria</taxon>
        <taxon>Pseudomonadati</taxon>
        <taxon>Pseudomonadota</taxon>
        <taxon>Gammaproteobacteria</taxon>
        <taxon>Vibrionales</taxon>
        <taxon>Vibrionaceae</taxon>
        <taxon>Vibrio</taxon>
    </lineage>
</organism>
<dbReference type="Gene3D" id="3.40.50.10490">
    <property type="entry name" value="Glucose-6-phosphate isomerase like protein, domain 1"/>
    <property type="match status" value="1"/>
</dbReference>
<proteinExistence type="predicted"/>
<dbReference type="InterPro" id="IPR009057">
    <property type="entry name" value="Homeodomain-like_sf"/>
</dbReference>
<dbReference type="PANTHER" id="PTHR30514">
    <property type="entry name" value="GLUCOKINASE"/>
    <property type="match status" value="1"/>
</dbReference>
<dbReference type="InterPro" id="IPR001347">
    <property type="entry name" value="SIS_dom"/>
</dbReference>
<dbReference type="GO" id="GO:0003677">
    <property type="term" value="F:DNA binding"/>
    <property type="evidence" value="ECO:0007669"/>
    <property type="project" value="InterPro"/>
</dbReference>
<dbReference type="AlphaFoldDB" id="A0A2U3B6N2"/>
<dbReference type="OrthoDB" id="3237351at2"/>